<keyword evidence="2" id="KW-1185">Reference proteome</keyword>
<organism evidence="1 2">
    <name type="scientific">Cystobacter fuscus (strain ATCC 25194 / DSM 2262 / NBRC 100088 / M29)</name>
    <dbReference type="NCBI Taxonomy" id="1242864"/>
    <lineage>
        <taxon>Bacteria</taxon>
        <taxon>Pseudomonadati</taxon>
        <taxon>Myxococcota</taxon>
        <taxon>Myxococcia</taxon>
        <taxon>Myxococcales</taxon>
        <taxon>Cystobacterineae</taxon>
        <taxon>Archangiaceae</taxon>
        <taxon>Cystobacter</taxon>
    </lineage>
</organism>
<accession>S9P8Z1</accession>
<evidence type="ECO:0000313" key="1">
    <source>
        <dbReference type="EMBL" id="EPX60905.1"/>
    </source>
</evidence>
<comment type="caution">
    <text evidence="1">The sequence shown here is derived from an EMBL/GenBank/DDBJ whole genome shotgun (WGS) entry which is preliminary data.</text>
</comment>
<gene>
    <name evidence="1" type="ORF">D187_001557</name>
</gene>
<protein>
    <submittedName>
        <fullName evidence="1">Uncharacterized protein</fullName>
    </submittedName>
</protein>
<sequence>MHGAPREQIPLIEVVTNPAAWREHLIALDEAAFERISGVRPAEVLRSMYQWDRQLGAH</sequence>
<name>S9P8Z1_CYSF2</name>
<proteinExistence type="predicted"/>
<dbReference type="Proteomes" id="UP000011682">
    <property type="component" value="Unassembled WGS sequence"/>
</dbReference>
<dbReference type="AlphaFoldDB" id="S9P8Z1"/>
<reference evidence="1" key="1">
    <citation type="submission" date="2013-05" db="EMBL/GenBank/DDBJ databases">
        <title>Genome assembly of Cystobacter fuscus DSM 2262.</title>
        <authorList>
            <person name="Sharma G."/>
            <person name="Khatri I."/>
            <person name="Kaur C."/>
            <person name="Mayilraj S."/>
            <person name="Subramanian S."/>
        </authorList>
    </citation>
    <scope>NUCLEOTIDE SEQUENCE [LARGE SCALE GENOMIC DNA]</scope>
    <source>
        <strain evidence="1">DSM 2262</strain>
    </source>
</reference>
<dbReference type="EMBL" id="ANAH02000011">
    <property type="protein sequence ID" value="EPX60905.1"/>
    <property type="molecule type" value="Genomic_DNA"/>
</dbReference>
<evidence type="ECO:0000313" key="2">
    <source>
        <dbReference type="Proteomes" id="UP000011682"/>
    </source>
</evidence>